<dbReference type="OrthoDB" id="1912561at2759"/>
<dbReference type="EMBL" id="JAAIUW010000006">
    <property type="protein sequence ID" value="KAF7825310.1"/>
    <property type="molecule type" value="Genomic_DNA"/>
</dbReference>
<evidence type="ECO:0000313" key="2">
    <source>
        <dbReference type="Proteomes" id="UP000634136"/>
    </source>
</evidence>
<comment type="caution">
    <text evidence="1">The sequence shown here is derived from an EMBL/GenBank/DDBJ whole genome shotgun (WGS) entry which is preliminary data.</text>
</comment>
<accession>A0A834TRM0</accession>
<dbReference type="PANTHER" id="PTHR47481">
    <property type="match status" value="1"/>
</dbReference>
<evidence type="ECO:0000313" key="1">
    <source>
        <dbReference type="EMBL" id="KAF7825310.1"/>
    </source>
</evidence>
<sequence length="52" mass="6059">MFWIKQDQLLMAWLVGSMSEGMLTHIVGCNSSSQIWKTLEERFASQTKPKER</sequence>
<proteinExistence type="predicted"/>
<dbReference type="PANTHER" id="PTHR47481:SF31">
    <property type="entry name" value="OS01G0873500 PROTEIN"/>
    <property type="match status" value="1"/>
</dbReference>
<reference evidence="1" key="1">
    <citation type="submission" date="2020-09" db="EMBL/GenBank/DDBJ databases">
        <title>Genome-Enabled Discovery of Anthraquinone Biosynthesis in Senna tora.</title>
        <authorList>
            <person name="Kang S.-H."/>
            <person name="Pandey R.P."/>
            <person name="Lee C.-M."/>
            <person name="Sim J.-S."/>
            <person name="Jeong J.-T."/>
            <person name="Choi B.-S."/>
            <person name="Jung M."/>
            <person name="Ginzburg D."/>
            <person name="Zhao K."/>
            <person name="Won S.Y."/>
            <person name="Oh T.-J."/>
            <person name="Yu Y."/>
            <person name="Kim N.-H."/>
            <person name="Lee O.R."/>
            <person name="Lee T.-H."/>
            <person name="Bashyal P."/>
            <person name="Kim T.-S."/>
            <person name="Lee W.-H."/>
            <person name="Kawkins C."/>
            <person name="Kim C.-K."/>
            <person name="Kim J.S."/>
            <person name="Ahn B.O."/>
            <person name="Rhee S.Y."/>
            <person name="Sohng J.K."/>
        </authorList>
    </citation>
    <scope>NUCLEOTIDE SEQUENCE</scope>
    <source>
        <tissue evidence="1">Leaf</tissue>
    </source>
</reference>
<dbReference type="Pfam" id="PF14223">
    <property type="entry name" value="Retrotran_gag_2"/>
    <property type="match status" value="1"/>
</dbReference>
<protein>
    <submittedName>
        <fullName evidence="1">Retrovirus-related Pol polyprotein from transposon RE1</fullName>
    </submittedName>
</protein>
<dbReference type="Proteomes" id="UP000634136">
    <property type="component" value="Unassembled WGS sequence"/>
</dbReference>
<name>A0A834TRM0_9FABA</name>
<gene>
    <name evidence="1" type="ORF">G2W53_016474</name>
</gene>
<keyword evidence="2" id="KW-1185">Reference proteome</keyword>
<organism evidence="1 2">
    <name type="scientific">Senna tora</name>
    <dbReference type="NCBI Taxonomy" id="362788"/>
    <lineage>
        <taxon>Eukaryota</taxon>
        <taxon>Viridiplantae</taxon>
        <taxon>Streptophyta</taxon>
        <taxon>Embryophyta</taxon>
        <taxon>Tracheophyta</taxon>
        <taxon>Spermatophyta</taxon>
        <taxon>Magnoliopsida</taxon>
        <taxon>eudicotyledons</taxon>
        <taxon>Gunneridae</taxon>
        <taxon>Pentapetalae</taxon>
        <taxon>rosids</taxon>
        <taxon>fabids</taxon>
        <taxon>Fabales</taxon>
        <taxon>Fabaceae</taxon>
        <taxon>Caesalpinioideae</taxon>
        <taxon>Cassia clade</taxon>
        <taxon>Senna</taxon>
    </lineage>
</organism>
<dbReference type="AlphaFoldDB" id="A0A834TRM0"/>